<protein>
    <submittedName>
        <fullName evidence="2">Twitching motility protein PilI</fullName>
    </submittedName>
</protein>
<dbReference type="Proteomes" id="UP000242869">
    <property type="component" value="Unassembled WGS sequence"/>
</dbReference>
<dbReference type="SUPFAM" id="SSF50341">
    <property type="entry name" value="CheW-like"/>
    <property type="match status" value="1"/>
</dbReference>
<dbReference type="AlphaFoldDB" id="A0A1I4X1Y5"/>
<dbReference type="GO" id="GO:0005829">
    <property type="term" value="C:cytosol"/>
    <property type="evidence" value="ECO:0007669"/>
    <property type="project" value="TreeGrafter"/>
</dbReference>
<dbReference type="SMART" id="SM00260">
    <property type="entry name" value="CheW"/>
    <property type="match status" value="1"/>
</dbReference>
<dbReference type="PROSITE" id="PS50851">
    <property type="entry name" value="CHEW"/>
    <property type="match status" value="1"/>
</dbReference>
<reference evidence="3" key="1">
    <citation type="submission" date="2016-10" db="EMBL/GenBank/DDBJ databases">
        <authorList>
            <person name="Varghese N."/>
            <person name="Submissions S."/>
        </authorList>
    </citation>
    <scope>NUCLEOTIDE SEQUENCE [LARGE SCALE GENOMIC DNA]</scope>
    <source>
        <strain evidence="3">DSM 6150</strain>
    </source>
</reference>
<feature type="domain" description="CheW-like" evidence="1">
    <location>
        <begin position="27"/>
        <end position="165"/>
    </location>
</feature>
<name>A0A1I4X1Y5_9NEIS</name>
<organism evidence="2 3">
    <name type="scientific">Formivibrio citricus</name>
    <dbReference type="NCBI Taxonomy" id="83765"/>
    <lineage>
        <taxon>Bacteria</taxon>
        <taxon>Pseudomonadati</taxon>
        <taxon>Pseudomonadota</taxon>
        <taxon>Betaproteobacteria</taxon>
        <taxon>Neisseriales</taxon>
        <taxon>Chitinibacteraceae</taxon>
        <taxon>Formivibrio</taxon>
    </lineage>
</organism>
<keyword evidence="3" id="KW-1185">Reference proteome</keyword>
<dbReference type="Gene3D" id="2.30.30.40">
    <property type="entry name" value="SH3 Domains"/>
    <property type="match status" value="1"/>
</dbReference>
<evidence type="ECO:0000313" key="2">
    <source>
        <dbReference type="EMBL" id="SFN19239.1"/>
    </source>
</evidence>
<dbReference type="OrthoDB" id="5298045at2"/>
<evidence type="ECO:0000313" key="3">
    <source>
        <dbReference type="Proteomes" id="UP000242869"/>
    </source>
</evidence>
<accession>A0A1I4X1Y5</accession>
<sequence length="172" mass="19078">MAKRFNLREYQENMLVRLQEATATAQADARLGVEIGGRQWLVKLADVAEVLPVPNIAEVPLARPWLKGVANVRGNLMSVIDLQAFFNEGSQALSQLSRILLIQPRHLPHASILVGRMLGIRHSDAMTVTPLPADVPAWITSTYKDDKGQVWQELDIEHLVNDPAFLQTGIIA</sequence>
<dbReference type="PANTHER" id="PTHR22617">
    <property type="entry name" value="CHEMOTAXIS SENSOR HISTIDINE KINASE-RELATED"/>
    <property type="match status" value="1"/>
</dbReference>
<dbReference type="PANTHER" id="PTHR22617:SF43">
    <property type="entry name" value="PROTEIN PILI"/>
    <property type="match status" value="1"/>
</dbReference>
<dbReference type="RefSeq" id="WP_091191720.1">
    <property type="nucleotide sequence ID" value="NZ_FOVE01000004.1"/>
</dbReference>
<dbReference type="STRING" id="83765.SAMN05660284_00831"/>
<dbReference type="GO" id="GO:0007165">
    <property type="term" value="P:signal transduction"/>
    <property type="evidence" value="ECO:0007669"/>
    <property type="project" value="InterPro"/>
</dbReference>
<dbReference type="Pfam" id="PF01584">
    <property type="entry name" value="CheW"/>
    <property type="match status" value="1"/>
</dbReference>
<dbReference type="InterPro" id="IPR002545">
    <property type="entry name" value="CheW-lke_dom"/>
</dbReference>
<dbReference type="GO" id="GO:0006935">
    <property type="term" value="P:chemotaxis"/>
    <property type="evidence" value="ECO:0007669"/>
    <property type="project" value="InterPro"/>
</dbReference>
<gene>
    <name evidence="2" type="ORF">SAMN05660284_00831</name>
</gene>
<dbReference type="InterPro" id="IPR036061">
    <property type="entry name" value="CheW-like_dom_sf"/>
</dbReference>
<dbReference type="Gene3D" id="2.40.50.180">
    <property type="entry name" value="CheA-289, Domain 4"/>
    <property type="match status" value="1"/>
</dbReference>
<dbReference type="InterPro" id="IPR039315">
    <property type="entry name" value="CheW"/>
</dbReference>
<dbReference type="EMBL" id="FOVE01000004">
    <property type="protein sequence ID" value="SFN19239.1"/>
    <property type="molecule type" value="Genomic_DNA"/>
</dbReference>
<evidence type="ECO:0000259" key="1">
    <source>
        <dbReference type="PROSITE" id="PS50851"/>
    </source>
</evidence>
<proteinExistence type="predicted"/>